<dbReference type="Proteomes" id="UP000298663">
    <property type="component" value="Unassembled WGS sequence"/>
</dbReference>
<keyword evidence="6" id="KW-1185">Reference proteome</keyword>
<dbReference type="GO" id="GO:0005737">
    <property type="term" value="C:cytoplasm"/>
    <property type="evidence" value="ECO:0007669"/>
    <property type="project" value="TreeGrafter"/>
</dbReference>
<name>A0A4U5MEN6_STECR</name>
<evidence type="ECO:0000256" key="3">
    <source>
        <dbReference type="SAM" id="Phobius"/>
    </source>
</evidence>
<evidence type="ECO:0000313" key="5">
    <source>
        <dbReference type="EMBL" id="TKR67353.1"/>
    </source>
</evidence>
<protein>
    <recommendedName>
        <fullName evidence="4">ACB domain-containing protein</fullName>
    </recommendedName>
</protein>
<dbReference type="AlphaFoldDB" id="A0A4U5MEN6"/>
<keyword evidence="3" id="KW-0472">Membrane</keyword>
<accession>A0A4U5MEN6</accession>
<feature type="region of interest" description="Disordered" evidence="2">
    <location>
        <begin position="143"/>
        <end position="189"/>
    </location>
</feature>
<dbReference type="PROSITE" id="PS00880">
    <property type="entry name" value="ACB_1"/>
    <property type="match status" value="1"/>
</dbReference>
<dbReference type="PROSITE" id="PS51228">
    <property type="entry name" value="ACB_2"/>
    <property type="match status" value="1"/>
</dbReference>
<keyword evidence="3" id="KW-0812">Transmembrane</keyword>
<dbReference type="STRING" id="34508.A0A4U5MEN6"/>
<comment type="caution">
    <text evidence="5">The sequence shown here is derived from an EMBL/GenBank/DDBJ whole genome shotgun (WGS) entry which is preliminary data.</text>
</comment>
<gene>
    <name evidence="5" type="ORF">L596_023518</name>
</gene>
<evidence type="ECO:0000259" key="4">
    <source>
        <dbReference type="PROSITE" id="PS51228"/>
    </source>
</evidence>
<dbReference type="SUPFAM" id="SSF47027">
    <property type="entry name" value="Acyl-CoA binding protein"/>
    <property type="match status" value="1"/>
</dbReference>
<reference evidence="5 6" key="2">
    <citation type="journal article" date="2019" name="G3 (Bethesda)">
        <title>Hybrid Assembly of the Genome of the Entomopathogenic Nematode Steinernema carpocapsae Identifies the X-Chromosome.</title>
        <authorList>
            <person name="Serra L."/>
            <person name="Macchietto M."/>
            <person name="Macias-Munoz A."/>
            <person name="McGill C.J."/>
            <person name="Rodriguez I.M."/>
            <person name="Rodriguez B."/>
            <person name="Murad R."/>
            <person name="Mortazavi A."/>
        </authorList>
    </citation>
    <scope>NUCLEOTIDE SEQUENCE [LARGE SCALE GENOMIC DNA]</scope>
    <source>
        <strain evidence="5 6">ALL</strain>
    </source>
</reference>
<dbReference type="PANTHER" id="PTHR23310">
    <property type="entry name" value="ACYL-COA-BINDING PROTEIN, ACBP"/>
    <property type="match status" value="1"/>
</dbReference>
<reference evidence="5 6" key="1">
    <citation type="journal article" date="2015" name="Genome Biol.">
        <title>Comparative genomics of Steinernema reveals deeply conserved gene regulatory networks.</title>
        <authorList>
            <person name="Dillman A.R."/>
            <person name="Macchietto M."/>
            <person name="Porter C.F."/>
            <person name="Rogers A."/>
            <person name="Williams B."/>
            <person name="Antoshechkin I."/>
            <person name="Lee M.M."/>
            <person name="Goodwin Z."/>
            <person name="Lu X."/>
            <person name="Lewis E.E."/>
            <person name="Goodrich-Blair H."/>
            <person name="Stock S.P."/>
            <person name="Adams B.J."/>
            <person name="Sternberg P.W."/>
            <person name="Mortazavi A."/>
        </authorList>
    </citation>
    <scope>NUCLEOTIDE SEQUENCE [LARGE SCALE GENOMIC DNA]</scope>
    <source>
        <strain evidence="5 6">ALL</strain>
    </source>
</reference>
<evidence type="ECO:0000256" key="2">
    <source>
        <dbReference type="SAM" id="MobiDB-lite"/>
    </source>
</evidence>
<feature type="transmembrane region" description="Helical" evidence="3">
    <location>
        <begin position="297"/>
        <end position="321"/>
    </location>
</feature>
<dbReference type="InterPro" id="IPR035984">
    <property type="entry name" value="Acyl-CoA-binding_sf"/>
</dbReference>
<organism evidence="5 6">
    <name type="scientific">Steinernema carpocapsae</name>
    <name type="common">Entomopathogenic nematode</name>
    <dbReference type="NCBI Taxonomy" id="34508"/>
    <lineage>
        <taxon>Eukaryota</taxon>
        <taxon>Metazoa</taxon>
        <taxon>Ecdysozoa</taxon>
        <taxon>Nematoda</taxon>
        <taxon>Chromadorea</taxon>
        <taxon>Rhabditida</taxon>
        <taxon>Tylenchina</taxon>
        <taxon>Panagrolaimomorpha</taxon>
        <taxon>Strongyloidoidea</taxon>
        <taxon>Steinernematidae</taxon>
        <taxon>Steinernema</taxon>
    </lineage>
</organism>
<dbReference type="InterPro" id="IPR000582">
    <property type="entry name" value="Acyl-CoA-binding_protein"/>
</dbReference>
<evidence type="ECO:0000256" key="1">
    <source>
        <dbReference type="ARBA" id="ARBA00023121"/>
    </source>
</evidence>
<keyword evidence="1" id="KW-0446">Lipid-binding</keyword>
<dbReference type="Pfam" id="PF00887">
    <property type="entry name" value="ACBP"/>
    <property type="match status" value="1"/>
</dbReference>
<dbReference type="GO" id="GO:0006631">
    <property type="term" value="P:fatty acid metabolic process"/>
    <property type="evidence" value="ECO:0007669"/>
    <property type="project" value="TreeGrafter"/>
</dbReference>
<dbReference type="GO" id="GO:0000062">
    <property type="term" value="F:fatty-acyl-CoA binding"/>
    <property type="evidence" value="ECO:0007669"/>
    <property type="project" value="InterPro"/>
</dbReference>
<proteinExistence type="predicted"/>
<keyword evidence="3" id="KW-1133">Transmembrane helix</keyword>
<evidence type="ECO:0000313" key="6">
    <source>
        <dbReference type="Proteomes" id="UP000298663"/>
    </source>
</evidence>
<dbReference type="OrthoDB" id="71307at2759"/>
<dbReference type="PRINTS" id="PR00689">
    <property type="entry name" value="ACOABINDINGP"/>
</dbReference>
<dbReference type="PANTHER" id="PTHR23310:SF120">
    <property type="entry name" value="ACYL-COA-BINDING PROTEIN HOMOLOG 3"/>
    <property type="match status" value="1"/>
</dbReference>
<dbReference type="Gene3D" id="1.20.80.10">
    <property type="match status" value="1"/>
</dbReference>
<sequence>MPSPGTKDVFARPEGGAVCSRISPFEDCRPYVFGPIKVSTDEKLKYYGLFKQATEGPCTRAKPSFWNVIEGYKWDSWNKLGDKDSEECKREYVDHFRTKLRKVSEEYSWQDWMQHDDWDKLEPIMIPKFKMLVPDLVKKWGFEDGGTKGVEENGEKKSEGEEKIENGAKIEGEEAKVEENGVHEDEKPVEPEIANYLSDDDYCDAVDAPAHVSSPTKKVSVSFCEAPTQIEDRDSRHGHRPQLPPIPSSSSSSAFTRYAMELQQTVSILSDQIHRLSNSMAQQNNVIRKLVENSTAVMFFGMSWKQFVFLLVWPIVVHVFLRRYVRR</sequence>
<dbReference type="InterPro" id="IPR014352">
    <property type="entry name" value="FERM/acyl-CoA-bd_prot_sf"/>
</dbReference>
<feature type="domain" description="ACB" evidence="4">
    <location>
        <begin position="1"/>
        <end position="105"/>
    </location>
</feature>
<dbReference type="InterPro" id="IPR022408">
    <property type="entry name" value="Acyl-CoA-binding_prot_CS"/>
</dbReference>
<dbReference type="EMBL" id="AZBU02000008">
    <property type="protein sequence ID" value="TKR67353.1"/>
    <property type="molecule type" value="Genomic_DNA"/>
</dbReference>